<evidence type="ECO:0000256" key="2">
    <source>
        <dbReference type="ARBA" id="ARBA00005011"/>
    </source>
</evidence>
<organism evidence="14 15">
    <name type="scientific">Dysgonomonas alginatilytica</name>
    <dbReference type="NCBI Taxonomy" id="1605892"/>
    <lineage>
        <taxon>Bacteria</taxon>
        <taxon>Pseudomonadati</taxon>
        <taxon>Bacteroidota</taxon>
        <taxon>Bacteroidia</taxon>
        <taxon>Bacteroidales</taxon>
        <taxon>Dysgonomonadaceae</taxon>
        <taxon>Dysgonomonas</taxon>
    </lineage>
</organism>
<evidence type="ECO:0000256" key="10">
    <source>
        <dbReference type="ARBA" id="ARBA00023102"/>
    </source>
</evidence>
<keyword evidence="8 12" id="KW-0808">Transferase</keyword>
<reference evidence="14 15" key="1">
    <citation type="submission" date="2018-03" db="EMBL/GenBank/DDBJ databases">
        <title>Genomic Encyclopedia of Archaeal and Bacterial Type Strains, Phase II (KMG-II): from individual species to whole genera.</title>
        <authorList>
            <person name="Goeker M."/>
        </authorList>
    </citation>
    <scope>NUCLEOTIDE SEQUENCE [LARGE SCALE GENOMIC DNA]</scope>
    <source>
        <strain evidence="14 15">DSM 100214</strain>
    </source>
</reference>
<comment type="pathway">
    <text evidence="3">Lipid metabolism.</text>
</comment>
<feature type="modified residue" description="N6-(pyridoxal phosphate)lysine" evidence="12">
    <location>
        <position position="204"/>
    </location>
</feature>
<keyword evidence="10 12" id="KW-0368">Histidine biosynthesis</keyword>
<evidence type="ECO:0000256" key="5">
    <source>
        <dbReference type="ARBA" id="ARBA00011738"/>
    </source>
</evidence>
<dbReference type="InterPro" id="IPR015422">
    <property type="entry name" value="PyrdxlP-dep_Trfase_small"/>
</dbReference>
<comment type="catalytic activity">
    <reaction evidence="11 12">
        <text>L-histidinol phosphate + 2-oxoglutarate = 3-(imidazol-4-yl)-2-oxopropyl phosphate + L-glutamate</text>
        <dbReference type="Rhea" id="RHEA:23744"/>
        <dbReference type="ChEBI" id="CHEBI:16810"/>
        <dbReference type="ChEBI" id="CHEBI:29985"/>
        <dbReference type="ChEBI" id="CHEBI:57766"/>
        <dbReference type="ChEBI" id="CHEBI:57980"/>
        <dbReference type="EC" id="2.6.1.9"/>
    </reaction>
</comment>
<dbReference type="SUPFAM" id="SSF53383">
    <property type="entry name" value="PLP-dependent transferases"/>
    <property type="match status" value="1"/>
</dbReference>
<proteinExistence type="inferred from homology"/>
<evidence type="ECO:0000313" key="15">
    <source>
        <dbReference type="Proteomes" id="UP000247973"/>
    </source>
</evidence>
<comment type="cofactor">
    <cofactor evidence="1 12">
        <name>pyridoxal 5'-phosphate</name>
        <dbReference type="ChEBI" id="CHEBI:597326"/>
    </cofactor>
</comment>
<keyword evidence="6 12" id="KW-0032">Aminotransferase</keyword>
<dbReference type="InterPro" id="IPR004839">
    <property type="entry name" value="Aminotransferase_I/II_large"/>
</dbReference>
<comment type="similarity">
    <text evidence="4 12">Belongs to the class-II pyridoxal-phosphate-dependent aminotransferase family. Histidinol-phosphate aminotransferase subfamily.</text>
</comment>
<dbReference type="AlphaFoldDB" id="A0A2V3PNE7"/>
<dbReference type="HAMAP" id="MF_01023">
    <property type="entry name" value="HisC_aminotrans_2"/>
    <property type="match status" value="1"/>
</dbReference>
<evidence type="ECO:0000256" key="4">
    <source>
        <dbReference type="ARBA" id="ARBA00007970"/>
    </source>
</evidence>
<name>A0A2V3PNE7_9BACT</name>
<dbReference type="Proteomes" id="UP000247973">
    <property type="component" value="Unassembled WGS sequence"/>
</dbReference>
<evidence type="ECO:0000256" key="6">
    <source>
        <dbReference type="ARBA" id="ARBA00022576"/>
    </source>
</evidence>
<keyword evidence="9 12" id="KW-0663">Pyridoxal phosphate</keyword>
<comment type="subunit">
    <text evidence="5 12">Homodimer.</text>
</comment>
<dbReference type="InterPro" id="IPR005861">
    <property type="entry name" value="HisP_aminotrans"/>
</dbReference>
<dbReference type="Pfam" id="PF00155">
    <property type="entry name" value="Aminotran_1_2"/>
    <property type="match status" value="1"/>
</dbReference>
<dbReference type="GO" id="GO:0000105">
    <property type="term" value="P:L-histidine biosynthetic process"/>
    <property type="evidence" value="ECO:0007669"/>
    <property type="project" value="UniProtKB-UniRule"/>
</dbReference>
<keyword evidence="15" id="KW-1185">Reference proteome</keyword>
<dbReference type="PANTHER" id="PTHR42885">
    <property type="entry name" value="HISTIDINOL-PHOSPHATE AMINOTRANSFERASE-RELATED"/>
    <property type="match status" value="1"/>
</dbReference>
<accession>A0A2V3PNE7</accession>
<dbReference type="Gene3D" id="3.40.640.10">
    <property type="entry name" value="Type I PLP-dependent aspartate aminotransferase-like (Major domain)"/>
    <property type="match status" value="1"/>
</dbReference>
<dbReference type="OrthoDB" id="9813612at2"/>
<dbReference type="CDD" id="cd00609">
    <property type="entry name" value="AAT_like"/>
    <property type="match status" value="1"/>
</dbReference>
<dbReference type="NCBIfam" id="TIGR01141">
    <property type="entry name" value="hisC"/>
    <property type="match status" value="1"/>
</dbReference>
<evidence type="ECO:0000259" key="13">
    <source>
        <dbReference type="Pfam" id="PF00155"/>
    </source>
</evidence>
<evidence type="ECO:0000256" key="9">
    <source>
        <dbReference type="ARBA" id="ARBA00022898"/>
    </source>
</evidence>
<evidence type="ECO:0000256" key="3">
    <source>
        <dbReference type="ARBA" id="ARBA00005189"/>
    </source>
</evidence>
<dbReference type="InterPro" id="IPR015424">
    <property type="entry name" value="PyrdxlP-dep_Trfase"/>
</dbReference>
<dbReference type="UniPathway" id="UPA00031">
    <property type="reaction ID" value="UER00012"/>
</dbReference>
<evidence type="ECO:0000256" key="8">
    <source>
        <dbReference type="ARBA" id="ARBA00022679"/>
    </source>
</evidence>
<dbReference type="InterPro" id="IPR015421">
    <property type="entry name" value="PyrdxlP-dep_Trfase_major"/>
</dbReference>
<evidence type="ECO:0000256" key="12">
    <source>
        <dbReference type="HAMAP-Rule" id="MF_01023"/>
    </source>
</evidence>
<evidence type="ECO:0000256" key="1">
    <source>
        <dbReference type="ARBA" id="ARBA00001933"/>
    </source>
</evidence>
<dbReference type="RefSeq" id="WP_110310831.1">
    <property type="nucleotide sequence ID" value="NZ_QICL01000012.1"/>
</dbReference>
<dbReference type="EC" id="2.6.1.9" evidence="12"/>
<dbReference type="GO" id="GO:0030170">
    <property type="term" value="F:pyridoxal phosphate binding"/>
    <property type="evidence" value="ECO:0007669"/>
    <property type="project" value="InterPro"/>
</dbReference>
<evidence type="ECO:0000256" key="7">
    <source>
        <dbReference type="ARBA" id="ARBA00022605"/>
    </source>
</evidence>
<comment type="pathway">
    <text evidence="2 12">Amino-acid biosynthesis; L-histidine biosynthesis; L-histidine from 5-phospho-alpha-D-ribose 1-diphosphate: step 7/9.</text>
</comment>
<dbReference type="PROSITE" id="PS00599">
    <property type="entry name" value="AA_TRANSFER_CLASS_2"/>
    <property type="match status" value="1"/>
</dbReference>
<dbReference type="GO" id="GO:0004400">
    <property type="term" value="F:histidinol-phosphate transaminase activity"/>
    <property type="evidence" value="ECO:0007669"/>
    <property type="project" value="UniProtKB-UniRule"/>
</dbReference>
<dbReference type="PANTHER" id="PTHR42885:SF2">
    <property type="entry name" value="HISTIDINOL-PHOSPHATE AMINOTRANSFERASE"/>
    <property type="match status" value="1"/>
</dbReference>
<dbReference type="InterPro" id="IPR001917">
    <property type="entry name" value="Aminotrans_II_pyridoxalP_BS"/>
</dbReference>
<dbReference type="EMBL" id="QICL01000012">
    <property type="protein sequence ID" value="PXV63868.1"/>
    <property type="molecule type" value="Genomic_DNA"/>
</dbReference>
<sequence length="343" mass="39109">MNLQQLVRKNIWNLKAYSSARDEFKGEASVYLDANENPLNGPYNRYPDPLQWKLKEKVSRIKQVDVKKIFFGNGSDEPIDLVIRIFCEPAVDNIVAIDPTYGMYKVCADINNVEYRQVLLKDHFILDAESVLKATDDNTKIIFLCSPNNPSGNLLDKNEILKIIQNFSGIVVVDEAYIDFAPDASWVPQLDKYPNLIILQTFSKAWGIAAVRLGMAFASPEIISLFNKVKYPYNINVLTQNFVQAELDKLELKEEWVKTILQQRTHLEKELKKIALVEKIYPSDANFILVKVDDANVIYNKLVDRGIIIRNRNTVSLCNGCLRITIGTETENNTLIEALSHII</sequence>
<dbReference type="Gene3D" id="3.90.1150.10">
    <property type="entry name" value="Aspartate Aminotransferase, domain 1"/>
    <property type="match status" value="1"/>
</dbReference>
<evidence type="ECO:0000256" key="11">
    <source>
        <dbReference type="ARBA" id="ARBA00047481"/>
    </source>
</evidence>
<keyword evidence="7 12" id="KW-0028">Amino-acid biosynthesis</keyword>
<feature type="domain" description="Aminotransferase class I/classII large" evidence="13">
    <location>
        <begin position="38"/>
        <end position="339"/>
    </location>
</feature>
<protein>
    <recommendedName>
        <fullName evidence="12">Histidinol-phosphate aminotransferase</fullName>
        <ecNumber evidence="12">2.6.1.9</ecNumber>
    </recommendedName>
    <alternativeName>
        <fullName evidence="12">Imidazole acetol-phosphate transaminase</fullName>
    </alternativeName>
</protein>
<gene>
    <name evidence="12" type="primary">hisC</name>
    <name evidence="14" type="ORF">CLV62_112117</name>
</gene>
<comment type="caution">
    <text evidence="14">The sequence shown here is derived from an EMBL/GenBank/DDBJ whole genome shotgun (WGS) entry which is preliminary data.</text>
</comment>
<evidence type="ECO:0000313" key="14">
    <source>
        <dbReference type="EMBL" id="PXV63868.1"/>
    </source>
</evidence>